<dbReference type="AlphaFoldDB" id="A0A9X1W0P1"/>
<organism evidence="2 3">
    <name type="scientific">Stutzerimonas marianensis</name>
    <dbReference type="NCBI Taxonomy" id="2929513"/>
    <lineage>
        <taxon>Bacteria</taxon>
        <taxon>Pseudomonadati</taxon>
        <taxon>Pseudomonadota</taxon>
        <taxon>Gammaproteobacteria</taxon>
        <taxon>Pseudomonadales</taxon>
        <taxon>Pseudomonadaceae</taxon>
        <taxon>Stutzerimonas</taxon>
    </lineage>
</organism>
<dbReference type="Proteomes" id="UP001139682">
    <property type="component" value="Unassembled WGS sequence"/>
</dbReference>
<evidence type="ECO:0000313" key="3">
    <source>
        <dbReference type="Proteomes" id="UP001139682"/>
    </source>
</evidence>
<comment type="caution">
    <text evidence="2">The sequence shown here is derived from an EMBL/GenBank/DDBJ whole genome shotgun (WGS) entry which is preliminary data.</text>
</comment>
<dbReference type="EMBL" id="JALGRD010000001">
    <property type="protein sequence ID" value="MCJ0971985.1"/>
    <property type="molecule type" value="Genomic_DNA"/>
</dbReference>
<keyword evidence="3" id="KW-1185">Reference proteome</keyword>
<sequence length="126" mass="13939">MIARRYILLPLALCAGLGQWAMAAPDPADPCADARRAIGEQITEARLKGDKARRSALEEQLQALAKQCRGVTPVQPNHLAIERATRLADEREAQLREALGSGDPARIELSKRRLDHARRQLEAAKR</sequence>
<feature type="signal peptide" evidence="1">
    <location>
        <begin position="1"/>
        <end position="23"/>
    </location>
</feature>
<evidence type="ECO:0000313" key="2">
    <source>
        <dbReference type="EMBL" id="MCJ0971985.1"/>
    </source>
</evidence>
<reference evidence="2" key="1">
    <citation type="submission" date="2022-03" db="EMBL/GenBank/DDBJ databases">
        <title>Pseudomonas marianensis sp. nov., a marine bacterium isolated from deep-sea sediments of the Mariana Trench.</title>
        <authorList>
            <person name="Wei Y."/>
        </authorList>
    </citation>
    <scope>NUCLEOTIDE SEQUENCE</scope>
    <source>
        <strain evidence="2">PS1</strain>
    </source>
</reference>
<gene>
    <name evidence="2" type="ORF">MST27_01200</name>
</gene>
<proteinExistence type="predicted"/>
<feature type="chain" id="PRO_5040720112" evidence="1">
    <location>
        <begin position="24"/>
        <end position="126"/>
    </location>
</feature>
<dbReference type="RefSeq" id="WP_243604179.1">
    <property type="nucleotide sequence ID" value="NZ_JALGRD010000001.1"/>
</dbReference>
<accession>A0A9X1W0P1</accession>
<protein>
    <submittedName>
        <fullName evidence="2">DUF1090 domain-containing protein</fullName>
    </submittedName>
</protein>
<evidence type="ECO:0000256" key="1">
    <source>
        <dbReference type="SAM" id="SignalP"/>
    </source>
</evidence>
<dbReference type="Pfam" id="PF06476">
    <property type="entry name" value="DUF1090"/>
    <property type="match status" value="1"/>
</dbReference>
<keyword evidence="1" id="KW-0732">Signal</keyword>
<name>A0A9X1W0P1_9GAMM</name>
<dbReference type="InterPro" id="IPR009468">
    <property type="entry name" value="DUF1090"/>
</dbReference>